<feature type="domain" description="PepSY" evidence="2">
    <location>
        <begin position="58"/>
        <end position="115"/>
    </location>
</feature>
<feature type="chain" id="PRO_5045298351" evidence="1">
    <location>
        <begin position="26"/>
        <end position="195"/>
    </location>
</feature>
<name>A0ABV9B3K6_9ACTN</name>
<organism evidence="3 4">
    <name type="scientific">Streptomyces vulcanius</name>
    <dbReference type="NCBI Taxonomy" id="1441876"/>
    <lineage>
        <taxon>Bacteria</taxon>
        <taxon>Bacillati</taxon>
        <taxon>Actinomycetota</taxon>
        <taxon>Actinomycetes</taxon>
        <taxon>Kitasatosporales</taxon>
        <taxon>Streptomycetaceae</taxon>
        <taxon>Streptomyces</taxon>
    </lineage>
</organism>
<keyword evidence="1" id="KW-0732">Signal</keyword>
<gene>
    <name evidence="3" type="ORF">ACFPIH_32345</name>
</gene>
<feature type="domain" description="PepSY" evidence="2">
    <location>
        <begin position="142"/>
        <end position="190"/>
    </location>
</feature>
<proteinExistence type="predicted"/>
<evidence type="ECO:0000313" key="4">
    <source>
        <dbReference type="Proteomes" id="UP001595839"/>
    </source>
</evidence>
<keyword evidence="4" id="KW-1185">Reference proteome</keyword>
<accession>A0ABV9B3K6</accession>
<dbReference type="Pfam" id="PF03413">
    <property type="entry name" value="PepSY"/>
    <property type="match status" value="2"/>
</dbReference>
<dbReference type="Gene3D" id="3.10.450.40">
    <property type="match status" value="2"/>
</dbReference>
<evidence type="ECO:0000259" key="2">
    <source>
        <dbReference type="Pfam" id="PF03413"/>
    </source>
</evidence>
<dbReference type="RefSeq" id="WP_381180460.1">
    <property type="nucleotide sequence ID" value="NZ_JBHSFK010000024.1"/>
</dbReference>
<evidence type="ECO:0000313" key="3">
    <source>
        <dbReference type="EMBL" id="MFC4504146.1"/>
    </source>
</evidence>
<reference evidence="4" key="1">
    <citation type="journal article" date="2019" name="Int. J. Syst. Evol. Microbiol.">
        <title>The Global Catalogue of Microorganisms (GCM) 10K type strain sequencing project: providing services to taxonomists for standard genome sequencing and annotation.</title>
        <authorList>
            <consortium name="The Broad Institute Genomics Platform"/>
            <consortium name="The Broad Institute Genome Sequencing Center for Infectious Disease"/>
            <person name="Wu L."/>
            <person name="Ma J."/>
        </authorList>
    </citation>
    <scope>NUCLEOTIDE SEQUENCE [LARGE SCALE GENOMIC DNA]</scope>
    <source>
        <strain evidence="4">CGMCC 4.7177</strain>
    </source>
</reference>
<evidence type="ECO:0000256" key="1">
    <source>
        <dbReference type="SAM" id="SignalP"/>
    </source>
</evidence>
<dbReference type="EMBL" id="JBHSFK010000024">
    <property type="protein sequence ID" value="MFC4504146.1"/>
    <property type="molecule type" value="Genomic_DNA"/>
</dbReference>
<protein>
    <submittedName>
        <fullName evidence="3">PepSY domain-containing protein</fullName>
    </submittedName>
</protein>
<sequence length="195" mass="19631">MKRKLVTAAVAATVLIGGGAAVAFADGEARTGATQVRSADTETGAGAGAQVTAAQPASAAEIIATALKHTPGTAVGADREDDGDDAGRWHVDVVKGDGTAYTVTVSPDTGKVVGAHRDTDDDGDDTADGREDLAALKGTSVDAREAALAVAAKGAVTGVDLDDERRTTVWSVDTARGGEWTVDARTGKVTQDLDD</sequence>
<comment type="caution">
    <text evidence="3">The sequence shown here is derived from an EMBL/GenBank/DDBJ whole genome shotgun (WGS) entry which is preliminary data.</text>
</comment>
<dbReference type="Proteomes" id="UP001595839">
    <property type="component" value="Unassembled WGS sequence"/>
</dbReference>
<feature type="signal peptide" evidence="1">
    <location>
        <begin position="1"/>
        <end position="25"/>
    </location>
</feature>
<dbReference type="InterPro" id="IPR025711">
    <property type="entry name" value="PepSY"/>
</dbReference>